<dbReference type="Gene3D" id="1.10.287.130">
    <property type="match status" value="1"/>
</dbReference>
<keyword evidence="3" id="KW-0597">Phosphoprotein</keyword>
<keyword evidence="6" id="KW-0418">Kinase</keyword>
<protein>
    <recommendedName>
        <fullName evidence="2">histidine kinase</fullName>
        <ecNumber evidence="2">2.7.13.3</ecNumber>
    </recommendedName>
</protein>
<evidence type="ECO:0000259" key="5">
    <source>
        <dbReference type="PROSITE" id="PS50109"/>
    </source>
</evidence>
<organism evidence="6 7">
    <name type="scientific">Tepidiphilus thermophilus</name>
    <dbReference type="NCBI Taxonomy" id="876478"/>
    <lineage>
        <taxon>Bacteria</taxon>
        <taxon>Pseudomonadati</taxon>
        <taxon>Pseudomonadota</taxon>
        <taxon>Hydrogenophilia</taxon>
        <taxon>Hydrogenophilales</taxon>
        <taxon>Hydrogenophilaceae</taxon>
        <taxon>Tepidiphilus</taxon>
    </lineage>
</organism>
<accession>A0A0K6IPA3</accession>
<feature type="transmembrane region" description="Helical" evidence="4">
    <location>
        <begin position="121"/>
        <end position="138"/>
    </location>
</feature>
<dbReference type="InterPro" id="IPR003594">
    <property type="entry name" value="HATPase_dom"/>
</dbReference>
<keyword evidence="4" id="KW-0812">Transmembrane</keyword>
<dbReference type="Pfam" id="PF25323">
    <property type="entry name" value="6TM_PilS"/>
    <property type="match status" value="1"/>
</dbReference>
<dbReference type="SMART" id="SM00388">
    <property type="entry name" value="HisKA"/>
    <property type="match status" value="1"/>
</dbReference>
<keyword evidence="4" id="KW-1133">Transmembrane helix</keyword>
<evidence type="ECO:0000313" key="7">
    <source>
        <dbReference type="Proteomes" id="UP000182108"/>
    </source>
</evidence>
<dbReference type="EMBL" id="CYHH01000001">
    <property type="protein sequence ID" value="CUB05112.1"/>
    <property type="molecule type" value="Genomic_DNA"/>
</dbReference>
<evidence type="ECO:0000256" key="4">
    <source>
        <dbReference type="SAM" id="Phobius"/>
    </source>
</evidence>
<evidence type="ECO:0000256" key="1">
    <source>
        <dbReference type="ARBA" id="ARBA00000085"/>
    </source>
</evidence>
<dbReference type="InterPro" id="IPR036097">
    <property type="entry name" value="HisK_dim/P_sf"/>
</dbReference>
<keyword evidence="4" id="KW-0472">Membrane</keyword>
<keyword evidence="7" id="KW-1185">Reference proteome</keyword>
<dbReference type="SUPFAM" id="SSF47384">
    <property type="entry name" value="Homodimeric domain of signal transducing histidine kinase"/>
    <property type="match status" value="1"/>
</dbReference>
<dbReference type="EC" id="2.7.13.3" evidence="2"/>
<dbReference type="InterPro" id="IPR003661">
    <property type="entry name" value="HisK_dim/P_dom"/>
</dbReference>
<feature type="transmembrane region" description="Helical" evidence="4">
    <location>
        <begin position="21"/>
        <end position="40"/>
    </location>
</feature>
<dbReference type="RefSeq" id="WP_055422593.1">
    <property type="nucleotide sequence ID" value="NZ_CYHH01000001.1"/>
</dbReference>
<dbReference type="PRINTS" id="PR00344">
    <property type="entry name" value="BCTRLSENSOR"/>
</dbReference>
<feature type="transmembrane region" description="Helical" evidence="4">
    <location>
        <begin position="72"/>
        <end position="91"/>
    </location>
</feature>
<feature type="transmembrane region" description="Helical" evidence="4">
    <location>
        <begin position="46"/>
        <end position="65"/>
    </location>
</feature>
<feature type="transmembrane region" description="Helical" evidence="4">
    <location>
        <begin position="150"/>
        <end position="169"/>
    </location>
</feature>
<dbReference type="PANTHER" id="PTHR43065:SF52">
    <property type="entry name" value="SENSOR PROTEIN KINASE PILS"/>
    <property type="match status" value="1"/>
</dbReference>
<dbReference type="PANTHER" id="PTHR43065">
    <property type="entry name" value="SENSOR HISTIDINE KINASE"/>
    <property type="match status" value="1"/>
</dbReference>
<gene>
    <name evidence="6" type="ORF">Ga0061068_101217</name>
</gene>
<dbReference type="Proteomes" id="UP000182108">
    <property type="component" value="Unassembled WGS sequence"/>
</dbReference>
<dbReference type="Pfam" id="PF00512">
    <property type="entry name" value="HisKA"/>
    <property type="match status" value="1"/>
</dbReference>
<dbReference type="InterPro" id="IPR036890">
    <property type="entry name" value="HATPase_C_sf"/>
</dbReference>
<dbReference type="GO" id="GO:0000155">
    <property type="term" value="F:phosphorelay sensor kinase activity"/>
    <property type="evidence" value="ECO:0007669"/>
    <property type="project" value="InterPro"/>
</dbReference>
<dbReference type="OrthoDB" id="5288229at2"/>
<keyword evidence="6" id="KW-0808">Transferase</keyword>
<dbReference type="SUPFAM" id="SSF55874">
    <property type="entry name" value="ATPase domain of HSP90 chaperone/DNA topoisomerase II/histidine kinase"/>
    <property type="match status" value="1"/>
</dbReference>
<dbReference type="InterPro" id="IPR004358">
    <property type="entry name" value="Sig_transdc_His_kin-like_C"/>
</dbReference>
<evidence type="ECO:0000313" key="6">
    <source>
        <dbReference type="EMBL" id="CUB05112.1"/>
    </source>
</evidence>
<evidence type="ECO:0000256" key="2">
    <source>
        <dbReference type="ARBA" id="ARBA00012438"/>
    </source>
</evidence>
<reference evidence="7" key="1">
    <citation type="submission" date="2015-08" db="EMBL/GenBank/DDBJ databases">
        <authorList>
            <person name="Babu N.S."/>
            <person name="Beckwith C.J."/>
            <person name="Beseler K.G."/>
            <person name="Brison A."/>
            <person name="Carone J.V."/>
            <person name="Caskin T.P."/>
            <person name="Diamond M."/>
            <person name="Durham M.E."/>
            <person name="Foxe J.M."/>
            <person name="Go M."/>
            <person name="Henderson B.A."/>
            <person name="Jones I.B."/>
            <person name="McGettigan J.A."/>
            <person name="Micheletti S.J."/>
            <person name="Nasrallah M.E."/>
            <person name="Ortiz D."/>
            <person name="Piller C.R."/>
            <person name="Privatt S.R."/>
            <person name="Schneider S.L."/>
            <person name="Sharp S."/>
            <person name="Smith T.C."/>
            <person name="Stanton J.D."/>
            <person name="Ullery H.E."/>
            <person name="Wilson R.J."/>
            <person name="Serrano M.G."/>
            <person name="Buck G."/>
            <person name="Lee V."/>
            <person name="Wang Y."/>
            <person name="Carvalho R."/>
            <person name="Voegtly L."/>
            <person name="Shi R."/>
            <person name="Duckworth R."/>
            <person name="Johnson A."/>
            <person name="Loviza R."/>
            <person name="Walstead R."/>
            <person name="Shah Z."/>
            <person name="Kiflezghi M."/>
            <person name="Wade K."/>
            <person name="Ball S.L."/>
            <person name="Bradley K.W."/>
            <person name="Asai D.J."/>
            <person name="Bowman C.A."/>
            <person name="Russell D.A."/>
            <person name="Pope W.H."/>
            <person name="Jacobs-Sera D."/>
            <person name="Hendrix R.W."/>
            <person name="Hatfull G.F."/>
        </authorList>
    </citation>
    <scope>NUCLEOTIDE SEQUENCE [LARGE SCALE GENOMIC DNA]</scope>
    <source>
        <strain evidence="7">JCM 19170</strain>
    </source>
</reference>
<feature type="domain" description="Histidine kinase" evidence="5">
    <location>
        <begin position="302"/>
        <end position="489"/>
    </location>
</feature>
<dbReference type="SMART" id="SM00387">
    <property type="entry name" value="HATPase_c"/>
    <property type="match status" value="1"/>
</dbReference>
<dbReference type="Pfam" id="PF02518">
    <property type="entry name" value="HATPase_c"/>
    <property type="match status" value="1"/>
</dbReference>
<name>A0A0K6IPA3_9PROT</name>
<sequence>MRGSEPSIAGMAGTVGRLGDLLRVAVAGVLLVGGRQMSLGEEWPSAFLWLSVGYFGAAVALAVLRPLRLRRAGAWVTAAVLLDVAALTGVMTVSGGFRSGLVPFLYLAVGGASLVVSRRLAAFYAALVALALLGENLWRTGVGGGPSDAYLVGLSGAGAFAVALAAQAVGERLRRAEASIRAQQETLAWQREINDRILRELRDGVLVIDDEDVVRYASQPLRQWLGREPVGERVEEVLPGVDRLLARRGGERWVAVQGRRLRCRATVPYRGGGWLAFVSDLEEVSREFERNKLASLGTLVSGVAHEVRNPLAAVVQALELMRGEENAAARERLLAMALDNAERIEHLVEDILSLGRRQRPQPEVLDLAGWLREWRREALARLGRGEEEVVLEVGEGLRIWIDPLHLRHILDNLVDNAAQFASRRAGAIRVRARAEGERVCVEVCDDGPGVAPEVRERLFEPFASSRPGGTGLGLYVARTLAQANQAEVEWVDKGCFRVWLPRPAQE</sequence>
<dbReference type="CDD" id="cd00082">
    <property type="entry name" value="HisKA"/>
    <property type="match status" value="1"/>
</dbReference>
<dbReference type="Gene3D" id="3.30.565.10">
    <property type="entry name" value="Histidine kinase-like ATPase, C-terminal domain"/>
    <property type="match status" value="1"/>
</dbReference>
<comment type="catalytic activity">
    <reaction evidence="1">
        <text>ATP + protein L-histidine = ADP + protein N-phospho-L-histidine.</text>
        <dbReference type="EC" id="2.7.13.3"/>
    </reaction>
</comment>
<dbReference type="AlphaFoldDB" id="A0A0K6IPA3"/>
<dbReference type="PROSITE" id="PS50109">
    <property type="entry name" value="HIS_KIN"/>
    <property type="match status" value="1"/>
</dbReference>
<dbReference type="InterPro" id="IPR005467">
    <property type="entry name" value="His_kinase_dom"/>
</dbReference>
<proteinExistence type="predicted"/>
<evidence type="ECO:0000256" key="3">
    <source>
        <dbReference type="ARBA" id="ARBA00022553"/>
    </source>
</evidence>